<feature type="transmembrane region" description="Helical" evidence="1">
    <location>
        <begin position="24"/>
        <end position="41"/>
    </location>
</feature>
<keyword evidence="1" id="KW-0812">Transmembrane</keyword>
<dbReference type="AlphaFoldDB" id="A0A1G2QRF0"/>
<protein>
    <recommendedName>
        <fullName evidence="4">PrgI family protein</fullName>
    </recommendedName>
</protein>
<reference evidence="2 3" key="1">
    <citation type="journal article" date="2016" name="Nat. Commun.">
        <title>Thousands of microbial genomes shed light on interconnected biogeochemical processes in an aquifer system.</title>
        <authorList>
            <person name="Anantharaman K."/>
            <person name="Brown C.T."/>
            <person name="Hug L.A."/>
            <person name="Sharon I."/>
            <person name="Castelle C.J."/>
            <person name="Probst A.J."/>
            <person name="Thomas B.C."/>
            <person name="Singh A."/>
            <person name="Wilkins M.J."/>
            <person name="Karaoz U."/>
            <person name="Brodie E.L."/>
            <person name="Williams K.H."/>
            <person name="Hubbard S.S."/>
            <person name="Banfield J.F."/>
        </authorList>
    </citation>
    <scope>NUCLEOTIDE SEQUENCE [LARGE SCALE GENOMIC DNA]</scope>
</reference>
<keyword evidence="1" id="KW-1133">Transmembrane helix</keyword>
<evidence type="ECO:0000313" key="3">
    <source>
        <dbReference type="Proteomes" id="UP000177140"/>
    </source>
</evidence>
<dbReference type="Proteomes" id="UP000177140">
    <property type="component" value="Unassembled WGS sequence"/>
</dbReference>
<organism evidence="2 3">
    <name type="scientific">Candidatus Vogelbacteria bacterium RIFOXYD2_FULL_44_9</name>
    <dbReference type="NCBI Taxonomy" id="1802441"/>
    <lineage>
        <taxon>Bacteria</taxon>
        <taxon>Candidatus Vogeliibacteriota</taxon>
    </lineage>
</organism>
<dbReference type="EMBL" id="MHTM01000012">
    <property type="protein sequence ID" value="OHA62491.1"/>
    <property type="molecule type" value="Genomic_DNA"/>
</dbReference>
<gene>
    <name evidence="2" type="ORF">A2556_01210</name>
</gene>
<evidence type="ECO:0008006" key="4">
    <source>
        <dbReference type="Google" id="ProtNLM"/>
    </source>
</evidence>
<evidence type="ECO:0000256" key="1">
    <source>
        <dbReference type="SAM" id="Phobius"/>
    </source>
</evidence>
<proteinExistence type="predicted"/>
<evidence type="ECO:0000313" key="2">
    <source>
        <dbReference type="EMBL" id="OHA62491.1"/>
    </source>
</evidence>
<accession>A0A1G2QRF0</accession>
<feature type="transmembrane region" description="Helical" evidence="1">
    <location>
        <begin position="47"/>
        <end position="63"/>
    </location>
</feature>
<dbReference type="InterPro" id="IPR024414">
    <property type="entry name" value="Uncharacterised_PrgI"/>
</dbReference>
<name>A0A1G2QRF0_9BACT</name>
<comment type="caution">
    <text evidence="2">The sequence shown here is derived from an EMBL/GenBank/DDBJ whole genome shotgun (WGS) entry which is preliminary data.</text>
</comment>
<keyword evidence="1" id="KW-0472">Membrane</keyword>
<sequence length="139" mass="15996">MNFQVPQFIEVEDKVVGPLTFKQFIYLAGGAGLAFVFYAMLGWYLGMVPIILVLAFSFALAFYKINDRPFIYMAEAYIRYLASNKLYIWKKDLNKQAVKKSAELDKAPLKTARPDLPHSKLHELSWNLNIKEISEAQNK</sequence>
<dbReference type="Pfam" id="PF12666">
    <property type="entry name" value="PrgI"/>
    <property type="match status" value="1"/>
</dbReference>